<gene>
    <name evidence="1" type="ORF">AMECASPLE_035371</name>
</gene>
<proteinExistence type="predicted"/>
<keyword evidence="2" id="KW-1185">Reference proteome</keyword>
<evidence type="ECO:0000313" key="1">
    <source>
        <dbReference type="EMBL" id="MEQ2301391.1"/>
    </source>
</evidence>
<comment type="caution">
    <text evidence="1">The sequence shown here is derived from an EMBL/GenBank/DDBJ whole genome shotgun (WGS) entry which is preliminary data.</text>
</comment>
<evidence type="ECO:0000313" key="2">
    <source>
        <dbReference type="Proteomes" id="UP001469553"/>
    </source>
</evidence>
<dbReference type="EMBL" id="JAHRIP010052267">
    <property type="protein sequence ID" value="MEQ2301391.1"/>
    <property type="molecule type" value="Genomic_DNA"/>
</dbReference>
<sequence>MENQMDRILIGRPGDTQKSHWKVETVKWRRPASIMEPHTVWETHGKTQLIPAYHSSALWRVFSVNLESSPQKVVLRATVFGTTKVAASPVTRPVRPNYPKQTSILMIAPLSSRYLCERATVCLSPGQAEVQTLPGTGVRVQSSGCQLL</sequence>
<reference evidence="1 2" key="1">
    <citation type="submission" date="2021-06" db="EMBL/GenBank/DDBJ databases">
        <authorList>
            <person name="Palmer J.M."/>
        </authorList>
    </citation>
    <scope>NUCLEOTIDE SEQUENCE [LARGE SCALE GENOMIC DNA]</scope>
    <source>
        <strain evidence="1 2">AS_MEX2019</strain>
        <tissue evidence="1">Muscle</tissue>
    </source>
</reference>
<dbReference type="Proteomes" id="UP001469553">
    <property type="component" value="Unassembled WGS sequence"/>
</dbReference>
<name>A0ABV0Z5S1_9TELE</name>
<organism evidence="1 2">
    <name type="scientific">Ameca splendens</name>
    <dbReference type="NCBI Taxonomy" id="208324"/>
    <lineage>
        <taxon>Eukaryota</taxon>
        <taxon>Metazoa</taxon>
        <taxon>Chordata</taxon>
        <taxon>Craniata</taxon>
        <taxon>Vertebrata</taxon>
        <taxon>Euteleostomi</taxon>
        <taxon>Actinopterygii</taxon>
        <taxon>Neopterygii</taxon>
        <taxon>Teleostei</taxon>
        <taxon>Neoteleostei</taxon>
        <taxon>Acanthomorphata</taxon>
        <taxon>Ovalentaria</taxon>
        <taxon>Atherinomorphae</taxon>
        <taxon>Cyprinodontiformes</taxon>
        <taxon>Goodeidae</taxon>
        <taxon>Ameca</taxon>
    </lineage>
</organism>
<protein>
    <submittedName>
        <fullName evidence="1">Uncharacterized protein</fullName>
    </submittedName>
</protein>
<accession>A0ABV0Z5S1</accession>